<feature type="transmembrane region" description="Helical" evidence="9">
    <location>
        <begin position="369"/>
        <end position="387"/>
    </location>
</feature>
<evidence type="ECO:0000259" key="11">
    <source>
        <dbReference type="PROSITE" id="PS51371"/>
    </source>
</evidence>
<evidence type="ECO:0000256" key="3">
    <source>
        <dbReference type="ARBA" id="ARBA00022692"/>
    </source>
</evidence>
<sequence length="909" mass="100620">MPKSVASFFSRESSYGDAPEGYPDDDAESNTTTPTSPLASRRPRSARASDLNLRSRISNHRDVDETSSLLANSDSQLRQYSYKSVPTSIPGTPKPFATRNSSFKLPRHHSRHGSNRDRLFSTRLVNALGVSQRQQSGKYSESTSFYQDDRVWYDQFTSTDWVHDSIADAYRVKALRSRKDFRGRILAWLDGAQGWILVAIIGCLTACVAYFVNVTESTLFDFKSGYCSTKWYHNKKICCSGASTCELWTHWSERISTGRMDDQYLQYAAFVFSVVILALLSCALTLTSKTIIPSAISLSTLDENLGADNRKLDRDAEGRKRSLSPTRRYAESQNRPPMVYYSAAGSGVAEVKVILSGFVLHGYLGVRTLVIKTLALILSVASGLSLGKEGPYVHIATCIGNITSRLFSKYYHNDGKRREILSASAASGVAVAFGAPLGGVLFSLEEVSYYFPPKTLFRTFFCCIASALSLKFLNPYGNHKIVLFQVKYLTDWQGFEIVAFILVGILGGALGAFFIKASRIWARTFRRLPIIKKWPMFEVLLVALLTGLLSFWNRYTRLPVTELLFELASPCDAFTTSGSGLCPTKEQIPYVIGVLGIAFVIKAFLTVITFGIKVPAGIYVPSMVVGGLFGRLVGHIVQYLALHHYDTGLFGTCNANDAPEMCVVPGVYAMVAAGATMCGVTRLSVTLAVILFELTGSLEHVLPFSLGVLVAKWTADAIEPLSIYDLLTDMNSYPFLDNKVRPVFTTELGDITRRAREERVIDITVSPLVPGRELRQKVDHLHMAGELDGGLPIVREGILVGLIPAPDLEFALDKLENEDKSLCLMSTQVRWNGLEDPGAGEEPDPTDFTPYIDPAPVALDVHSPMDLVYEAFVKLGLRYLCVLKDGRYAGLVHKKAFVKYIKELEEEHR</sequence>
<feature type="domain" description="CBS" evidence="11">
    <location>
        <begin position="852"/>
        <end position="907"/>
    </location>
</feature>
<evidence type="ECO:0000256" key="7">
    <source>
        <dbReference type="ARBA" id="ARBA00023214"/>
    </source>
</evidence>
<accession>R7YRF3</accession>
<dbReference type="Gene3D" id="1.10.3080.10">
    <property type="entry name" value="Clc chloride channel"/>
    <property type="match status" value="1"/>
</dbReference>
<dbReference type="InterPro" id="IPR001807">
    <property type="entry name" value="ClC"/>
</dbReference>
<evidence type="ECO:0000256" key="10">
    <source>
        <dbReference type="SAM" id="MobiDB-lite"/>
    </source>
</evidence>
<dbReference type="EMBL" id="JH767568">
    <property type="protein sequence ID" value="EON64495.1"/>
    <property type="molecule type" value="Genomic_DNA"/>
</dbReference>
<keyword evidence="4 9" id="KW-1133">Transmembrane helix</keyword>
<dbReference type="HOGENOM" id="CLU_003181_2_0_1"/>
<keyword evidence="6 9" id="KW-0472">Membrane</keyword>
<comment type="subcellular location">
    <subcellularLocation>
        <location evidence="1 9">Membrane</location>
        <topology evidence="1 9">Multi-pass membrane protein</topology>
    </subcellularLocation>
</comment>
<keyword evidence="5 9" id="KW-0406">Ion transport</keyword>
<gene>
    <name evidence="12" type="ORF">W97_03727</name>
</gene>
<evidence type="ECO:0000256" key="5">
    <source>
        <dbReference type="ARBA" id="ARBA00023065"/>
    </source>
</evidence>
<feature type="transmembrane region" description="Helical" evidence="9">
    <location>
        <begin position="618"/>
        <end position="641"/>
    </location>
</feature>
<keyword evidence="3 9" id="KW-0812">Transmembrane</keyword>
<evidence type="ECO:0000256" key="2">
    <source>
        <dbReference type="ARBA" id="ARBA00022448"/>
    </source>
</evidence>
<feature type="transmembrane region" description="Helical" evidence="9">
    <location>
        <begin position="420"/>
        <end position="444"/>
    </location>
</feature>
<keyword evidence="2 9" id="KW-0813">Transport</keyword>
<dbReference type="InterPro" id="IPR014743">
    <property type="entry name" value="Cl-channel_core"/>
</dbReference>
<dbReference type="Proteomes" id="UP000016924">
    <property type="component" value="Unassembled WGS sequence"/>
</dbReference>
<dbReference type="SUPFAM" id="SSF54631">
    <property type="entry name" value="CBS-domain pair"/>
    <property type="match status" value="1"/>
</dbReference>
<feature type="transmembrane region" description="Helical" evidence="9">
    <location>
        <begin position="185"/>
        <end position="212"/>
    </location>
</feature>
<dbReference type="GO" id="GO:0005247">
    <property type="term" value="F:voltage-gated chloride channel activity"/>
    <property type="evidence" value="ECO:0007669"/>
    <property type="project" value="TreeGrafter"/>
</dbReference>
<dbReference type="AlphaFoldDB" id="R7YRF3"/>
<dbReference type="OrthoDB" id="44789at2759"/>
<dbReference type="Pfam" id="PF00654">
    <property type="entry name" value="Voltage_CLC"/>
    <property type="match status" value="1"/>
</dbReference>
<evidence type="ECO:0000256" key="1">
    <source>
        <dbReference type="ARBA" id="ARBA00004141"/>
    </source>
</evidence>
<dbReference type="OMA" id="TDWVHDT"/>
<evidence type="ECO:0000256" key="8">
    <source>
        <dbReference type="PROSITE-ProRule" id="PRU00703"/>
    </source>
</evidence>
<dbReference type="GO" id="GO:0005794">
    <property type="term" value="C:Golgi apparatus"/>
    <property type="evidence" value="ECO:0007669"/>
    <property type="project" value="TreeGrafter"/>
</dbReference>
<dbReference type="STRING" id="1168221.R7YRF3"/>
<dbReference type="GO" id="GO:0005769">
    <property type="term" value="C:early endosome"/>
    <property type="evidence" value="ECO:0007669"/>
    <property type="project" value="TreeGrafter"/>
</dbReference>
<feature type="transmembrane region" description="Helical" evidence="9">
    <location>
        <begin position="536"/>
        <end position="555"/>
    </location>
</feature>
<dbReference type="eggNOG" id="KOG0475">
    <property type="taxonomic scope" value="Eukaryota"/>
</dbReference>
<feature type="compositionally biased region" description="Low complexity" evidence="10">
    <location>
        <begin position="31"/>
        <end position="40"/>
    </location>
</feature>
<dbReference type="PROSITE" id="PS51371">
    <property type="entry name" value="CBS"/>
    <property type="match status" value="1"/>
</dbReference>
<comment type="caution">
    <text evidence="9">Lacks conserved residue(s) required for the propagation of feature annotation.</text>
</comment>
<proteinExistence type="inferred from homology"/>
<dbReference type="CDD" id="cd03684">
    <property type="entry name" value="ClC_3_like"/>
    <property type="match status" value="1"/>
</dbReference>
<feature type="transmembrane region" description="Helical" evidence="9">
    <location>
        <begin position="497"/>
        <end position="515"/>
    </location>
</feature>
<evidence type="ECO:0000256" key="9">
    <source>
        <dbReference type="RuleBase" id="RU361221"/>
    </source>
</evidence>
<organism evidence="12 13">
    <name type="scientific">Coniosporium apollinis (strain CBS 100218)</name>
    <name type="common">Rock-inhabiting black yeast</name>
    <dbReference type="NCBI Taxonomy" id="1168221"/>
    <lineage>
        <taxon>Eukaryota</taxon>
        <taxon>Fungi</taxon>
        <taxon>Dikarya</taxon>
        <taxon>Ascomycota</taxon>
        <taxon>Pezizomycotina</taxon>
        <taxon>Dothideomycetes</taxon>
        <taxon>Dothideomycetes incertae sedis</taxon>
        <taxon>Coniosporium</taxon>
    </lineage>
</organism>
<evidence type="ECO:0000256" key="6">
    <source>
        <dbReference type="ARBA" id="ARBA00023136"/>
    </source>
</evidence>
<dbReference type="InterPro" id="IPR046342">
    <property type="entry name" value="CBS_dom_sf"/>
</dbReference>
<dbReference type="GO" id="GO:0005886">
    <property type="term" value="C:plasma membrane"/>
    <property type="evidence" value="ECO:0007669"/>
    <property type="project" value="TreeGrafter"/>
</dbReference>
<dbReference type="GeneID" id="19901038"/>
<keyword evidence="8" id="KW-0129">CBS domain</keyword>
<protein>
    <recommendedName>
        <fullName evidence="9">Chloride channel protein</fullName>
    </recommendedName>
</protein>
<evidence type="ECO:0000313" key="12">
    <source>
        <dbReference type="EMBL" id="EON64495.1"/>
    </source>
</evidence>
<name>R7YRF3_CONA1</name>
<comment type="similarity">
    <text evidence="9">Belongs to the chloride channel (TC 2.A.49) family.</text>
</comment>
<evidence type="ECO:0000256" key="4">
    <source>
        <dbReference type="ARBA" id="ARBA00022989"/>
    </source>
</evidence>
<feature type="transmembrane region" description="Helical" evidence="9">
    <location>
        <begin position="588"/>
        <end position="611"/>
    </location>
</feature>
<reference evidence="13" key="1">
    <citation type="submission" date="2012-06" db="EMBL/GenBank/DDBJ databases">
        <title>The genome sequence of Coniosporium apollinis CBS 100218.</title>
        <authorList>
            <consortium name="The Broad Institute Genome Sequencing Platform"/>
            <person name="Cuomo C."/>
            <person name="Gorbushina A."/>
            <person name="Noack S."/>
            <person name="Walker B."/>
            <person name="Young S.K."/>
            <person name="Zeng Q."/>
            <person name="Gargeya S."/>
            <person name="Fitzgerald M."/>
            <person name="Haas B."/>
            <person name="Abouelleil A."/>
            <person name="Alvarado L."/>
            <person name="Arachchi H.M."/>
            <person name="Berlin A.M."/>
            <person name="Chapman S.B."/>
            <person name="Goldberg J."/>
            <person name="Griggs A."/>
            <person name="Gujja S."/>
            <person name="Hansen M."/>
            <person name="Howarth C."/>
            <person name="Imamovic A."/>
            <person name="Larimer J."/>
            <person name="McCowan C."/>
            <person name="Montmayeur A."/>
            <person name="Murphy C."/>
            <person name="Neiman D."/>
            <person name="Pearson M."/>
            <person name="Priest M."/>
            <person name="Roberts A."/>
            <person name="Saif S."/>
            <person name="Shea T."/>
            <person name="Sisk P."/>
            <person name="Sykes S."/>
            <person name="Wortman J."/>
            <person name="Nusbaum C."/>
            <person name="Birren B."/>
        </authorList>
    </citation>
    <scope>NUCLEOTIDE SEQUENCE [LARGE SCALE GENOMIC DNA]</scope>
    <source>
        <strain evidence="13">CBS 100218</strain>
    </source>
</reference>
<dbReference type="FunFam" id="1.10.3080.10:FF:000013">
    <property type="entry name" value="Voltage-gated chloride channel (ClcA)"/>
    <property type="match status" value="1"/>
</dbReference>
<dbReference type="PRINTS" id="PR00762">
    <property type="entry name" value="CLCHANNEL"/>
</dbReference>
<dbReference type="PANTHER" id="PTHR45711:SF3">
    <property type="entry name" value="CLC CHANNEL"/>
    <property type="match status" value="1"/>
</dbReference>
<keyword evidence="7 9" id="KW-0868">Chloride</keyword>
<keyword evidence="13" id="KW-1185">Reference proteome</keyword>
<feature type="transmembrane region" description="Helical" evidence="9">
    <location>
        <begin position="264"/>
        <end position="286"/>
    </location>
</feature>
<evidence type="ECO:0000313" key="13">
    <source>
        <dbReference type="Proteomes" id="UP000016924"/>
    </source>
</evidence>
<feature type="region of interest" description="Disordered" evidence="10">
    <location>
        <begin position="83"/>
        <end position="115"/>
    </location>
</feature>
<feature type="region of interest" description="Disordered" evidence="10">
    <location>
        <begin position="1"/>
        <end position="70"/>
    </location>
</feature>
<dbReference type="SUPFAM" id="SSF81340">
    <property type="entry name" value="Clc chloride channel"/>
    <property type="match status" value="1"/>
</dbReference>
<dbReference type="InterPro" id="IPR000644">
    <property type="entry name" value="CBS_dom"/>
</dbReference>
<dbReference type="PANTHER" id="PTHR45711">
    <property type="entry name" value="CHLORIDE CHANNEL PROTEIN"/>
    <property type="match status" value="1"/>
</dbReference>
<dbReference type="RefSeq" id="XP_007779812.1">
    <property type="nucleotide sequence ID" value="XM_007781622.1"/>
</dbReference>